<dbReference type="InterPro" id="IPR005586">
    <property type="entry name" value="ABC_trans_aux"/>
</dbReference>
<dbReference type="PROSITE" id="PS51257">
    <property type="entry name" value="PROKAR_LIPOPROTEIN"/>
    <property type="match status" value="1"/>
</dbReference>
<dbReference type="SUPFAM" id="SSF159594">
    <property type="entry name" value="XCC0632-like"/>
    <property type="match status" value="1"/>
</dbReference>
<accession>A0A1I7F2X3</accession>
<evidence type="ECO:0000313" key="4">
    <source>
        <dbReference type="Proteomes" id="UP000198693"/>
    </source>
</evidence>
<dbReference type="AlphaFoldDB" id="A0A1I7F2X3"/>
<dbReference type="Proteomes" id="UP000198693">
    <property type="component" value="Unassembled WGS sequence"/>
</dbReference>
<dbReference type="EMBL" id="FPBP01000001">
    <property type="protein sequence ID" value="SFU30542.1"/>
    <property type="molecule type" value="Genomic_DNA"/>
</dbReference>
<feature type="chain" id="PRO_5011544788" description="ABC-type transport auxiliary lipoprotein component domain-containing protein" evidence="1">
    <location>
        <begin position="23"/>
        <end position="198"/>
    </location>
</feature>
<evidence type="ECO:0000313" key="3">
    <source>
        <dbReference type="EMBL" id="SFU30542.1"/>
    </source>
</evidence>
<feature type="signal peptide" evidence="1">
    <location>
        <begin position="1"/>
        <end position="22"/>
    </location>
</feature>
<dbReference type="Pfam" id="PF03886">
    <property type="entry name" value="ABC_trans_aux"/>
    <property type="match status" value="1"/>
</dbReference>
<proteinExistence type="predicted"/>
<evidence type="ECO:0000256" key="1">
    <source>
        <dbReference type="SAM" id="SignalP"/>
    </source>
</evidence>
<gene>
    <name evidence="3" type="ORF">SAMN04487955_101200</name>
</gene>
<evidence type="ECO:0000259" key="2">
    <source>
        <dbReference type="Pfam" id="PF03886"/>
    </source>
</evidence>
<protein>
    <recommendedName>
        <fullName evidence="2">ABC-type transport auxiliary lipoprotein component domain-containing protein</fullName>
    </recommendedName>
</protein>
<name>A0A1I7F2X3_9GAMM</name>
<keyword evidence="4" id="KW-1185">Reference proteome</keyword>
<sequence length="198" mass="21558">MNMMRILGIACLLAWLAGCASNGPAPNRYTLPEGTPATNPDTSIAGVEAQYQLRIAAPRLARFLDSEGIVLQLDDITLNEANHHLWAEPLGSQLARGLQARLAARLPETRVVDERTPTDSQSMTLQVDIDRFNGRYDGRAIASGQWQLRDAQGDLLAMSPFVVEQPLESDGYAPLVRALGQSLDVVADRIAAAVQQRQ</sequence>
<feature type="domain" description="ABC-type transport auxiliary lipoprotein component" evidence="2">
    <location>
        <begin position="29"/>
        <end position="191"/>
    </location>
</feature>
<reference evidence="4" key="1">
    <citation type="submission" date="2016-10" db="EMBL/GenBank/DDBJ databases">
        <authorList>
            <person name="Varghese N."/>
            <person name="Submissions S."/>
        </authorList>
    </citation>
    <scope>NUCLEOTIDE SEQUENCE [LARGE SCALE GENOMIC DNA]</scope>
    <source>
        <strain evidence="4">CGMCC 1.6981</strain>
    </source>
</reference>
<organism evidence="3 4">
    <name type="scientific">Halomonas korlensis</name>
    <dbReference type="NCBI Taxonomy" id="463301"/>
    <lineage>
        <taxon>Bacteria</taxon>
        <taxon>Pseudomonadati</taxon>
        <taxon>Pseudomonadota</taxon>
        <taxon>Gammaproteobacteria</taxon>
        <taxon>Oceanospirillales</taxon>
        <taxon>Halomonadaceae</taxon>
        <taxon>Halomonas</taxon>
    </lineage>
</organism>
<keyword evidence="1" id="KW-0732">Signal</keyword>
<dbReference type="Gene3D" id="3.40.50.10610">
    <property type="entry name" value="ABC-type transport auxiliary lipoprotein component"/>
    <property type="match status" value="1"/>
</dbReference>
<dbReference type="STRING" id="463301.SAMN04487955_101200"/>